<comment type="subcellular location">
    <subcellularLocation>
        <location evidence="2">Mitochondrion membrane</location>
        <topology evidence="2">Single-pass membrane protein</topology>
    </subcellularLocation>
</comment>
<keyword evidence="6 9" id="KW-1133">Transmembrane helix</keyword>
<evidence type="ECO:0000256" key="1">
    <source>
        <dbReference type="ARBA" id="ARBA00003064"/>
    </source>
</evidence>
<sequence>MSSHGNVTPYVDRKTVAKSYRPKSHTMSAGLLRAREPYRIRNMITGFAVGAIGVSIWAWSISAVKQDEFTDVDEEARALSSASKTRRDTTATIGKEAEKLV</sequence>
<dbReference type="InterPro" id="IPR041752">
    <property type="entry name" value="Coa3"/>
</dbReference>
<dbReference type="PANTHER" id="PTHR15642">
    <property type="entry name" value="CYTOCHROME C OXIDASE ASSEMBLY FACTOR 3, MITOCHONDRIAL"/>
    <property type="match status" value="1"/>
</dbReference>
<evidence type="ECO:0000313" key="13">
    <source>
        <dbReference type="Proteomes" id="UP000305067"/>
    </source>
</evidence>
<comment type="subunit">
    <text evidence="4 9">Component of 250-400 kDa complexes called cytochrome oxidase assembly intermediates or COA complexes.</text>
</comment>
<feature type="compositionally biased region" description="Basic and acidic residues" evidence="10">
    <location>
        <begin position="85"/>
        <end position="101"/>
    </location>
</feature>
<feature type="domain" description="Cytochrome c oxidase assembly factor 3 mitochondrial coiled-coil" evidence="11">
    <location>
        <begin position="31"/>
        <end position="76"/>
    </location>
</feature>
<dbReference type="Pfam" id="PF09813">
    <property type="entry name" value="Coa3_cc"/>
    <property type="match status" value="1"/>
</dbReference>
<dbReference type="AlphaFoldDB" id="A0A5C3R4V0"/>
<proteinExistence type="inferred from homology"/>
<dbReference type="InterPro" id="IPR018628">
    <property type="entry name" value="Coa3_CC"/>
</dbReference>
<gene>
    <name evidence="12" type="ORF">BDV98DRAFT_242398</name>
</gene>
<evidence type="ECO:0000256" key="9">
    <source>
        <dbReference type="RuleBase" id="RU367056"/>
    </source>
</evidence>
<dbReference type="STRING" id="1884261.A0A5C3R4V0"/>
<keyword evidence="8 9" id="KW-0472">Membrane</keyword>
<feature type="transmembrane region" description="Helical" evidence="9">
    <location>
        <begin position="43"/>
        <end position="61"/>
    </location>
</feature>
<name>A0A5C3R4V0_9AGAR</name>
<reference evidence="12 13" key="1">
    <citation type="journal article" date="2019" name="Nat. Ecol. Evol.">
        <title>Megaphylogeny resolves global patterns of mushroom evolution.</title>
        <authorList>
            <person name="Varga T."/>
            <person name="Krizsan K."/>
            <person name="Foldi C."/>
            <person name="Dima B."/>
            <person name="Sanchez-Garcia M."/>
            <person name="Sanchez-Ramirez S."/>
            <person name="Szollosi G.J."/>
            <person name="Szarkandi J.G."/>
            <person name="Papp V."/>
            <person name="Albert L."/>
            <person name="Andreopoulos W."/>
            <person name="Angelini C."/>
            <person name="Antonin V."/>
            <person name="Barry K.W."/>
            <person name="Bougher N.L."/>
            <person name="Buchanan P."/>
            <person name="Buyck B."/>
            <person name="Bense V."/>
            <person name="Catcheside P."/>
            <person name="Chovatia M."/>
            <person name="Cooper J."/>
            <person name="Damon W."/>
            <person name="Desjardin D."/>
            <person name="Finy P."/>
            <person name="Geml J."/>
            <person name="Haridas S."/>
            <person name="Hughes K."/>
            <person name="Justo A."/>
            <person name="Karasinski D."/>
            <person name="Kautmanova I."/>
            <person name="Kiss B."/>
            <person name="Kocsube S."/>
            <person name="Kotiranta H."/>
            <person name="LaButti K.M."/>
            <person name="Lechner B.E."/>
            <person name="Liimatainen K."/>
            <person name="Lipzen A."/>
            <person name="Lukacs Z."/>
            <person name="Mihaltcheva S."/>
            <person name="Morgado L.N."/>
            <person name="Niskanen T."/>
            <person name="Noordeloos M.E."/>
            <person name="Ohm R.A."/>
            <person name="Ortiz-Santana B."/>
            <person name="Ovrebo C."/>
            <person name="Racz N."/>
            <person name="Riley R."/>
            <person name="Savchenko A."/>
            <person name="Shiryaev A."/>
            <person name="Soop K."/>
            <person name="Spirin V."/>
            <person name="Szebenyi C."/>
            <person name="Tomsovsky M."/>
            <person name="Tulloss R.E."/>
            <person name="Uehling J."/>
            <person name="Grigoriev I.V."/>
            <person name="Vagvolgyi C."/>
            <person name="Papp T."/>
            <person name="Martin F.M."/>
            <person name="Miettinen O."/>
            <person name="Hibbett D.S."/>
            <person name="Nagy L.G."/>
        </authorList>
    </citation>
    <scope>NUCLEOTIDE SEQUENCE [LARGE SCALE GENOMIC DNA]</scope>
    <source>
        <strain evidence="12 13">CBS 309.79</strain>
    </source>
</reference>
<evidence type="ECO:0000256" key="4">
    <source>
        <dbReference type="ARBA" id="ARBA00011351"/>
    </source>
</evidence>
<evidence type="ECO:0000313" key="12">
    <source>
        <dbReference type="EMBL" id="TFL05974.1"/>
    </source>
</evidence>
<dbReference type="GO" id="GO:0033617">
    <property type="term" value="P:mitochondrial respiratory chain complex IV assembly"/>
    <property type="evidence" value="ECO:0007669"/>
    <property type="project" value="UniProtKB-UniRule"/>
</dbReference>
<keyword evidence="9" id="KW-0999">Mitochondrion inner membrane</keyword>
<evidence type="ECO:0000256" key="5">
    <source>
        <dbReference type="ARBA" id="ARBA00022692"/>
    </source>
</evidence>
<accession>A0A5C3R4V0</accession>
<organism evidence="12 13">
    <name type="scientific">Pterulicium gracile</name>
    <dbReference type="NCBI Taxonomy" id="1884261"/>
    <lineage>
        <taxon>Eukaryota</taxon>
        <taxon>Fungi</taxon>
        <taxon>Dikarya</taxon>
        <taxon>Basidiomycota</taxon>
        <taxon>Agaricomycotina</taxon>
        <taxon>Agaricomycetes</taxon>
        <taxon>Agaricomycetidae</taxon>
        <taxon>Agaricales</taxon>
        <taxon>Pleurotineae</taxon>
        <taxon>Pterulaceae</taxon>
        <taxon>Pterulicium</taxon>
    </lineage>
</organism>
<evidence type="ECO:0000256" key="10">
    <source>
        <dbReference type="SAM" id="MobiDB-lite"/>
    </source>
</evidence>
<comment type="similarity">
    <text evidence="3 9">Belongs to the COA3 family.</text>
</comment>
<comment type="function">
    <text evidence="1 9">Required for assembly of cytochrome c oxidase (complex IV).</text>
</comment>
<keyword evidence="7 9" id="KW-0496">Mitochondrion</keyword>
<keyword evidence="13" id="KW-1185">Reference proteome</keyword>
<protein>
    <recommendedName>
        <fullName evidence="9">Cytochrome c oxidase assembly factor 3</fullName>
    </recommendedName>
</protein>
<evidence type="ECO:0000256" key="6">
    <source>
        <dbReference type="ARBA" id="ARBA00022989"/>
    </source>
</evidence>
<feature type="region of interest" description="Disordered" evidence="10">
    <location>
        <begin position="77"/>
        <end position="101"/>
    </location>
</feature>
<dbReference type="Proteomes" id="UP000305067">
    <property type="component" value="Unassembled WGS sequence"/>
</dbReference>
<evidence type="ECO:0000256" key="8">
    <source>
        <dbReference type="ARBA" id="ARBA00023136"/>
    </source>
</evidence>
<dbReference type="GO" id="GO:0005743">
    <property type="term" value="C:mitochondrial inner membrane"/>
    <property type="evidence" value="ECO:0007669"/>
    <property type="project" value="UniProtKB-UniRule"/>
</dbReference>
<evidence type="ECO:0000256" key="7">
    <source>
        <dbReference type="ARBA" id="ARBA00023128"/>
    </source>
</evidence>
<dbReference type="EMBL" id="ML178816">
    <property type="protein sequence ID" value="TFL05974.1"/>
    <property type="molecule type" value="Genomic_DNA"/>
</dbReference>
<dbReference type="OrthoDB" id="10018333at2759"/>
<evidence type="ECO:0000256" key="2">
    <source>
        <dbReference type="ARBA" id="ARBA00004304"/>
    </source>
</evidence>
<evidence type="ECO:0000256" key="3">
    <source>
        <dbReference type="ARBA" id="ARBA00007035"/>
    </source>
</evidence>
<evidence type="ECO:0000259" key="11">
    <source>
        <dbReference type="Pfam" id="PF09813"/>
    </source>
</evidence>
<keyword evidence="5 9" id="KW-0812">Transmembrane</keyword>
<dbReference type="PANTHER" id="PTHR15642:SF3">
    <property type="entry name" value="CYTOCHROME C OXIDASE ASSEMBLY FACTOR 3 HOMOLOG, MITOCHONDRIAL"/>
    <property type="match status" value="1"/>
</dbReference>